<dbReference type="InterPro" id="IPR027417">
    <property type="entry name" value="P-loop_NTPase"/>
</dbReference>
<keyword evidence="2" id="KW-1185">Reference proteome</keyword>
<gene>
    <name evidence="1" type="ORF">AOE01nite_11670</name>
</gene>
<name>A0A511XJ18_9PROT</name>
<protein>
    <submittedName>
        <fullName evidence="1">Terminase</fullName>
    </submittedName>
</protein>
<reference evidence="1 2" key="1">
    <citation type="submission" date="2019-07" db="EMBL/GenBank/DDBJ databases">
        <title>Whole genome shotgun sequence of Acetobacter oeni NBRC 105207.</title>
        <authorList>
            <person name="Hosoyama A."/>
            <person name="Uohara A."/>
            <person name="Ohji S."/>
            <person name="Ichikawa N."/>
        </authorList>
    </citation>
    <scope>NUCLEOTIDE SEQUENCE [LARGE SCALE GENOMIC DNA]</scope>
    <source>
        <strain evidence="1 2">NBRC 105207</strain>
    </source>
</reference>
<dbReference type="Gene3D" id="3.30.420.280">
    <property type="match status" value="1"/>
</dbReference>
<dbReference type="Gene3D" id="3.40.50.300">
    <property type="entry name" value="P-loop containing nucleotide triphosphate hydrolases"/>
    <property type="match status" value="1"/>
</dbReference>
<proteinExistence type="predicted"/>
<accession>A0A511XJ18</accession>
<dbReference type="RefSeq" id="WP_146887039.1">
    <property type="nucleotide sequence ID" value="NZ_BJYG01000012.1"/>
</dbReference>
<dbReference type="EMBL" id="BJYG01000012">
    <property type="protein sequence ID" value="GEN62943.1"/>
    <property type="molecule type" value="Genomic_DNA"/>
</dbReference>
<dbReference type="Proteomes" id="UP000321746">
    <property type="component" value="Unassembled WGS sequence"/>
</dbReference>
<sequence length="449" mass="51608">MAGNKKLNEKRHALTNPQMNIYQAGWKSDSRFRVAVCGRRFGKTFEAAEEMRRAVRLAVSNNIKPEDEIWYGAPTYKQAKKIFWPRLKNIIPRSWLKSPPRETDLSLEINPYGHIIRVVGLENFDALRGTGLFFFLGDEWANVKPEAWSEVIRPMLSTTQGHALFIGTPRGRDHFHDLYLKGQDGIEKESGWWSCSYTTLDGGNVPEQEIEDAKRCLDIRQFRQEYEASFETFCGRCIYAFSREHNLKDIFYDKSYAVHIGLDFNVNPMSATVWQEKKDKNNNTISYQIDEIILPTSNTDEMAREIIKRYGVLTQSFSGENHISCDNITIYPDPSGQARRTSSCGKTDFSILKSFGLNVNVMKKAPAVRDRLNITNAMFENSIGERRAYISPRCHLSIESYEKYVYRNGTSEPDKGGGFDHLVDAAGYYFFFRFSNTDSNELKGNILDR</sequence>
<comment type="caution">
    <text evidence="1">The sequence shown here is derived from an EMBL/GenBank/DDBJ whole genome shotgun (WGS) entry which is preliminary data.</text>
</comment>
<organism evidence="1 2">
    <name type="scientific">Acetobacter oeni</name>
    <dbReference type="NCBI Taxonomy" id="304077"/>
    <lineage>
        <taxon>Bacteria</taxon>
        <taxon>Pseudomonadati</taxon>
        <taxon>Pseudomonadota</taxon>
        <taxon>Alphaproteobacteria</taxon>
        <taxon>Acetobacterales</taxon>
        <taxon>Acetobacteraceae</taxon>
        <taxon>Acetobacter</taxon>
    </lineage>
</organism>
<evidence type="ECO:0000313" key="1">
    <source>
        <dbReference type="EMBL" id="GEN62943.1"/>
    </source>
</evidence>
<dbReference type="OrthoDB" id="479677at2"/>
<dbReference type="AlphaFoldDB" id="A0A511XJ18"/>
<evidence type="ECO:0000313" key="2">
    <source>
        <dbReference type="Proteomes" id="UP000321746"/>
    </source>
</evidence>
<dbReference type="Pfam" id="PF03237">
    <property type="entry name" value="Terminase_6N"/>
    <property type="match status" value="1"/>
</dbReference>